<evidence type="ECO:0000313" key="3">
    <source>
        <dbReference type="Proteomes" id="UP000233750"/>
    </source>
</evidence>
<name>A0A2N3WIS4_9PSEU</name>
<keyword evidence="3" id="KW-1185">Reference proteome</keyword>
<reference evidence="2 3" key="1">
    <citation type="submission" date="2017-12" db="EMBL/GenBank/DDBJ databases">
        <title>Sequencing the genomes of 1000 Actinobacteria strains.</title>
        <authorList>
            <person name="Klenk H.-P."/>
        </authorList>
    </citation>
    <scope>NUCLEOTIDE SEQUENCE [LARGE SCALE GENOMIC DNA]</scope>
    <source>
        <strain evidence="2 3">DSM 45165</strain>
    </source>
</reference>
<evidence type="ECO:0000313" key="2">
    <source>
        <dbReference type="EMBL" id="PKV93750.1"/>
    </source>
</evidence>
<gene>
    <name evidence="2" type="ORF">ATK30_4605</name>
</gene>
<proteinExistence type="predicted"/>
<sequence>MGQLALTPASGRPLTSPDMTKGPTARGLTRWGPSAVLSQQRLRRNLPHEEAGIHLVASFWPTTMKFAFDTYCLFSSCSFW</sequence>
<comment type="caution">
    <text evidence="2">The sequence shown here is derived from an EMBL/GenBank/DDBJ whole genome shotgun (WGS) entry which is preliminary data.</text>
</comment>
<feature type="region of interest" description="Disordered" evidence="1">
    <location>
        <begin position="1"/>
        <end position="31"/>
    </location>
</feature>
<organism evidence="2 3">
    <name type="scientific">Amycolatopsis echigonensis</name>
    <dbReference type="NCBI Taxonomy" id="2576905"/>
    <lineage>
        <taxon>Bacteria</taxon>
        <taxon>Bacillati</taxon>
        <taxon>Actinomycetota</taxon>
        <taxon>Actinomycetes</taxon>
        <taxon>Pseudonocardiales</taxon>
        <taxon>Pseudonocardiaceae</taxon>
        <taxon>Amycolatopsis</taxon>
    </lineage>
</organism>
<accession>A0A2N3WIS4</accession>
<evidence type="ECO:0000256" key="1">
    <source>
        <dbReference type="SAM" id="MobiDB-lite"/>
    </source>
</evidence>
<dbReference type="Proteomes" id="UP000233750">
    <property type="component" value="Unassembled WGS sequence"/>
</dbReference>
<protein>
    <submittedName>
        <fullName evidence="2">Uncharacterized protein</fullName>
    </submittedName>
</protein>
<dbReference type="EMBL" id="PJMY01000003">
    <property type="protein sequence ID" value="PKV93750.1"/>
    <property type="molecule type" value="Genomic_DNA"/>
</dbReference>
<dbReference type="AlphaFoldDB" id="A0A2N3WIS4"/>